<dbReference type="RefSeq" id="WP_259265658.1">
    <property type="nucleotide sequence ID" value="NZ_CP126004.1"/>
</dbReference>
<name>A0ABV4F067_BRAEL</name>
<accession>A0ABV4F067</accession>
<protein>
    <submittedName>
        <fullName evidence="1">Uncharacterized protein</fullName>
    </submittedName>
</protein>
<dbReference type="EMBL" id="JBGBZA010000002">
    <property type="protein sequence ID" value="MEY9316810.1"/>
    <property type="molecule type" value="Genomic_DNA"/>
</dbReference>
<dbReference type="Proteomes" id="UP001565471">
    <property type="component" value="Unassembled WGS sequence"/>
</dbReference>
<sequence length="43" mass="4000">MRKIVIAIALVLGLAGGTIGVLTLSSQTVVAGGGGHDPGGGGK</sequence>
<evidence type="ECO:0000313" key="2">
    <source>
        <dbReference type="Proteomes" id="UP001565471"/>
    </source>
</evidence>
<evidence type="ECO:0000313" key="1">
    <source>
        <dbReference type="EMBL" id="MEY9316810.1"/>
    </source>
</evidence>
<keyword evidence="2" id="KW-1185">Reference proteome</keyword>
<organism evidence="1 2">
    <name type="scientific">Bradyrhizobium elkanii</name>
    <dbReference type="NCBI Taxonomy" id="29448"/>
    <lineage>
        <taxon>Bacteria</taxon>
        <taxon>Pseudomonadati</taxon>
        <taxon>Pseudomonadota</taxon>
        <taxon>Alphaproteobacteria</taxon>
        <taxon>Hyphomicrobiales</taxon>
        <taxon>Nitrobacteraceae</taxon>
        <taxon>Bradyrhizobium</taxon>
    </lineage>
</organism>
<reference evidence="1 2" key="1">
    <citation type="submission" date="2024-07" db="EMBL/GenBank/DDBJ databases">
        <title>Genomic Encyclopedia of Type Strains, Phase V (KMG-V): Genome sequencing to study the core and pangenomes of soil and plant-associated prokaryotes.</title>
        <authorList>
            <person name="Whitman W."/>
        </authorList>
    </citation>
    <scope>NUCLEOTIDE SEQUENCE [LARGE SCALE GENOMIC DNA]</scope>
    <source>
        <strain evidence="1 2">USDA 415</strain>
    </source>
</reference>
<comment type="caution">
    <text evidence="1">The sequence shown here is derived from an EMBL/GenBank/DDBJ whole genome shotgun (WGS) entry which is preliminary data.</text>
</comment>
<proteinExistence type="predicted"/>
<gene>
    <name evidence="1" type="ORF">ABIF29_003609</name>
</gene>